<reference evidence="2" key="1">
    <citation type="submission" date="2018-06" db="EMBL/GenBank/DDBJ databases">
        <authorList>
            <person name="Zhirakovskaya E."/>
        </authorList>
    </citation>
    <scope>NUCLEOTIDE SEQUENCE</scope>
</reference>
<evidence type="ECO:0000313" key="2">
    <source>
        <dbReference type="EMBL" id="VAV92871.1"/>
    </source>
</evidence>
<dbReference type="PANTHER" id="PTHR46637">
    <property type="entry name" value="TIS1421-TRANSPOSASE PROTEIN A"/>
    <property type="match status" value="1"/>
</dbReference>
<dbReference type="InterPro" id="IPR052909">
    <property type="entry name" value="Transposase_6_like"/>
</dbReference>
<dbReference type="AlphaFoldDB" id="A0A3B0RN45"/>
<evidence type="ECO:0000259" key="1">
    <source>
        <dbReference type="Pfam" id="PF13340"/>
    </source>
</evidence>
<name>A0A3B0RN45_9ZZZZ</name>
<feature type="domain" description="Insertion element IS402-like" evidence="1">
    <location>
        <begin position="6"/>
        <end position="79"/>
    </location>
</feature>
<dbReference type="InterPro" id="IPR025161">
    <property type="entry name" value="IS402-like_dom"/>
</dbReference>
<dbReference type="Pfam" id="PF13340">
    <property type="entry name" value="DUF4096"/>
    <property type="match status" value="1"/>
</dbReference>
<accession>A0A3B0RN45</accession>
<organism evidence="2">
    <name type="scientific">hydrothermal vent metagenome</name>
    <dbReference type="NCBI Taxonomy" id="652676"/>
    <lineage>
        <taxon>unclassified sequences</taxon>
        <taxon>metagenomes</taxon>
        <taxon>ecological metagenomes</taxon>
    </lineage>
</organism>
<gene>
    <name evidence="2" type="ORF">MNBD_ALPHA04-627</name>
</gene>
<sequence length="132" mass="15525">MDPDVLRDDQWDRIMPFVPGGRKGKRGPRSNNRRFIDALLWMARSGARWRDLPERFGPYQTVKRRYYRWIENGVIERLFVSLAREADFEWLQIDATVIRAHKHAAGAPLKRGALHPRDWAGQRVDTQQNCTP</sequence>
<dbReference type="NCBIfam" id="NF033580">
    <property type="entry name" value="transpos_IS5_3"/>
    <property type="match status" value="1"/>
</dbReference>
<protein>
    <submittedName>
        <fullName evidence="2">Transposase</fullName>
    </submittedName>
</protein>
<dbReference type="EMBL" id="UOEF01000150">
    <property type="protein sequence ID" value="VAV92871.1"/>
    <property type="molecule type" value="Genomic_DNA"/>
</dbReference>
<proteinExistence type="predicted"/>
<dbReference type="PANTHER" id="PTHR46637:SF1">
    <property type="entry name" value="BLL5188 PROTEIN"/>
    <property type="match status" value="1"/>
</dbReference>